<dbReference type="SUPFAM" id="SSF55920">
    <property type="entry name" value="Creatinase/aminopeptidase"/>
    <property type="match status" value="1"/>
</dbReference>
<dbReference type="InterPro" id="IPR033825">
    <property type="entry name" value="Spt16_M24"/>
</dbReference>
<dbReference type="Pfam" id="PF00557">
    <property type="entry name" value="Peptidase_M24"/>
    <property type="match status" value="1"/>
</dbReference>
<dbReference type="InterPro" id="IPR036005">
    <property type="entry name" value="Creatinase/aminopeptidase-like"/>
</dbReference>
<evidence type="ECO:0000256" key="2">
    <source>
        <dbReference type="ARBA" id="ARBA00022454"/>
    </source>
</evidence>
<evidence type="ECO:0000259" key="13">
    <source>
        <dbReference type="SMART" id="SM01286"/>
    </source>
</evidence>
<dbReference type="GO" id="GO:0140713">
    <property type="term" value="F:histone chaperone activity"/>
    <property type="evidence" value="ECO:0007669"/>
    <property type="project" value="EnsemblFungi"/>
</dbReference>
<evidence type="ECO:0000313" key="15">
    <source>
        <dbReference type="EMBL" id="ODV60598.1"/>
    </source>
</evidence>
<dbReference type="Gene3D" id="3.40.350.10">
    <property type="entry name" value="Creatinase/prolidase N-terminal domain"/>
    <property type="match status" value="1"/>
</dbReference>
<dbReference type="Gene3D" id="3.90.230.10">
    <property type="entry name" value="Creatinase/methionine aminopeptidase superfamily"/>
    <property type="match status" value="1"/>
</dbReference>
<dbReference type="InterPro" id="IPR000994">
    <property type="entry name" value="Pept_M24"/>
</dbReference>
<evidence type="ECO:0000256" key="8">
    <source>
        <dbReference type="ARBA" id="ARBA00023204"/>
    </source>
</evidence>
<dbReference type="InterPro" id="IPR011993">
    <property type="entry name" value="PH-like_dom_sf"/>
</dbReference>
<evidence type="ECO:0000313" key="16">
    <source>
        <dbReference type="Proteomes" id="UP000095038"/>
    </source>
</evidence>
<dbReference type="GO" id="GO:0006281">
    <property type="term" value="P:DNA repair"/>
    <property type="evidence" value="ECO:0007669"/>
    <property type="project" value="UniProtKB-UniRule"/>
</dbReference>
<evidence type="ECO:0000256" key="9">
    <source>
        <dbReference type="ARBA" id="ARBA00023242"/>
    </source>
</evidence>
<feature type="region of interest" description="Disordered" evidence="11">
    <location>
        <begin position="936"/>
        <end position="1013"/>
    </location>
</feature>
<dbReference type="GO" id="GO:0007063">
    <property type="term" value="P:regulation of sister chromatid cohesion"/>
    <property type="evidence" value="ECO:0007669"/>
    <property type="project" value="EnsemblFungi"/>
</dbReference>
<dbReference type="InterPro" id="IPR048969">
    <property type="entry name" value="FACT_SPT16_C"/>
</dbReference>
<dbReference type="Pfam" id="PF08512">
    <property type="entry name" value="Rttp106-like_middle"/>
    <property type="match status" value="1"/>
</dbReference>
<dbReference type="GO" id="GO:0140719">
    <property type="term" value="P:constitutive heterochromatin formation"/>
    <property type="evidence" value="ECO:0007669"/>
    <property type="project" value="EnsemblFungi"/>
</dbReference>
<evidence type="ECO:0000256" key="6">
    <source>
        <dbReference type="ARBA" id="ARBA00023054"/>
    </source>
</evidence>
<dbReference type="GeneID" id="30964262"/>
<dbReference type="SMART" id="SM01285">
    <property type="entry name" value="FACT-Spt16_Nlob"/>
    <property type="match status" value="1"/>
</dbReference>
<dbReference type="SMART" id="SM01286">
    <property type="entry name" value="SPT16"/>
    <property type="match status" value="1"/>
</dbReference>
<feature type="domain" description="FACT complex subunit SPT16 middle" evidence="13">
    <location>
        <begin position="542"/>
        <end position="694"/>
    </location>
</feature>
<evidence type="ECO:0000256" key="3">
    <source>
        <dbReference type="ARBA" id="ARBA00022705"/>
    </source>
</evidence>
<dbReference type="FunCoup" id="A0A1D2VFZ3">
    <property type="interactions" value="1372"/>
</dbReference>
<feature type="domain" description="Histone chaperone RTT106/FACT complex subunit SPT16-like middle" evidence="14">
    <location>
        <begin position="817"/>
        <end position="907"/>
    </location>
</feature>
<dbReference type="GO" id="GO:0006261">
    <property type="term" value="P:DNA-templated DNA replication"/>
    <property type="evidence" value="ECO:0007669"/>
    <property type="project" value="EnsemblFungi"/>
</dbReference>
<evidence type="ECO:0000256" key="10">
    <source>
        <dbReference type="RuleBase" id="RU367052"/>
    </source>
</evidence>
<evidence type="ECO:0000256" key="5">
    <source>
        <dbReference type="ARBA" id="ARBA00023015"/>
    </source>
</evidence>
<feature type="region of interest" description="Disordered" evidence="11">
    <location>
        <begin position="454"/>
        <end position="473"/>
    </location>
</feature>
<comment type="similarity">
    <text evidence="1 10">Belongs to the peptidase M24 family. SPT16 subfamily.</text>
</comment>
<dbReference type="FunFam" id="2.30.29.210:FF:000001">
    <property type="entry name" value="FACT complex subunit spt16"/>
    <property type="match status" value="1"/>
</dbReference>
<dbReference type="InParanoid" id="A0A1D2VFZ3"/>
<evidence type="ECO:0000256" key="1">
    <source>
        <dbReference type="ARBA" id="ARBA00010779"/>
    </source>
</evidence>
<keyword evidence="8 10" id="KW-0234">DNA repair</keyword>
<dbReference type="InterPro" id="IPR056595">
    <property type="entry name" value="Fact-SPT16_PH"/>
</dbReference>
<feature type="compositionally biased region" description="Acidic residues" evidence="11">
    <location>
        <begin position="959"/>
        <end position="976"/>
    </location>
</feature>
<proteinExistence type="inferred from homology"/>
<keyword evidence="4 10" id="KW-0227">DNA damage</keyword>
<dbReference type="AlphaFoldDB" id="A0A1D2VFZ3"/>
<name>A0A1D2VFZ3_9ASCO</name>
<dbReference type="Proteomes" id="UP000095038">
    <property type="component" value="Unassembled WGS sequence"/>
</dbReference>
<dbReference type="STRING" id="1344418.A0A1D2VFZ3"/>
<dbReference type="Pfam" id="PF24824">
    <property type="entry name" value="PH_SPT16"/>
    <property type="match status" value="1"/>
</dbReference>
<dbReference type="GO" id="GO:0035101">
    <property type="term" value="C:FACT complex"/>
    <property type="evidence" value="ECO:0007669"/>
    <property type="project" value="UniProtKB-UniRule"/>
</dbReference>
<feature type="compositionally biased region" description="Acidic residues" evidence="11">
    <location>
        <begin position="939"/>
        <end position="952"/>
    </location>
</feature>
<dbReference type="InterPro" id="IPR013719">
    <property type="entry name" value="RTT106/SPT16-like_middle_dom"/>
</dbReference>
<evidence type="ECO:0000259" key="12">
    <source>
        <dbReference type="SMART" id="SM01285"/>
    </source>
</evidence>
<dbReference type="InterPro" id="IPR040258">
    <property type="entry name" value="Spt16"/>
</dbReference>
<dbReference type="GO" id="GO:0006334">
    <property type="term" value="P:nucleosome assembly"/>
    <property type="evidence" value="ECO:0007669"/>
    <property type="project" value="EnsemblFungi"/>
</dbReference>
<dbReference type="GO" id="GO:0042393">
    <property type="term" value="F:histone binding"/>
    <property type="evidence" value="ECO:0007669"/>
    <property type="project" value="EnsemblFungi"/>
</dbReference>
<dbReference type="Pfam" id="PF08644">
    <property type="entry name" value="SPT16"/>
    <property type="match status" value="1"/>
</dbReference>
<dbReference type="Gene3D" id="2.30.29.150">
    <property type="match status" value="1"/>
</dbReference>
<dbReference type="SMART" id="SM01287">
    <property type="entry name" value="Rtt106"/>
    <property type="match status" value="1"/>
</dbReference>
<dbReference type="Pfam" id="PF21091">
    <property type="entry name" value="SPT16_C"/>
    <property type="match status" value="1"/>
</dbReference>
<dbReference type="PANTHER" id="PTHR13980:SF15">
    <property type="entry name" value="FACT COMPLEX SUBUNIT SPT16"/>
    <property type="match status" value="1"/>
</dbReference>
<dbReference type="GO" id="GO:0006368">
    <property type="term" value="P:transcription elongation by RNA polymerase II"/>
    <property type="evidence" value="ECO:0007669"/>
    <property type="project" value="TreeGrafter"/>
</dbReference>
<dbReference type="CDD" id="cd01091">
    <property type="entry name" value="CDC68-like"/>
    <property type="match status" value="1"/>
</dbReference>
<dbReference type="FunFam" id="2.30.29.30:FF:000017">
    <property type="entry name" value="FACT complex subunit SPT16"/>
    <property type="match status" value="1"/>
</dbReference>
<dbReference type="Pfam" id="PF14826">
    <property type="entry name" value="FACT-Spt16_Nlob"/>
    <property type="match status" value="1"/>
</dbReference>
<dbReference type="GO" id="GO:0045899">
    <property type="term" value="P:positive regulation of RNA polymerase II transcription preinitiation complex assembly"/>
    <property type="evidence" value="ECO:0007669"/>
    <property type="project" value="EnsemblFungi"/>
</dbReference>
<keyword evidence="6" id="KW-0175">Coiled coil</keyword>
<dbReference type="Gene3D" id="2.30.29.210">
    <property type="entry name" value="FACT complex subunit Spt16p/Cdc68p"/>
    <property type="match status" value="1"/>
</dbReference>
<feature type="domain" description="FACT complex subunit SPT16 N-terminal lobe" evidence="12">
    <location>
        <begin position="8"/>
        <end position="174"/>
    </location>
</feature>
<dbReference type="FunFam" id="3.90.230.10:FF:000005">
    <property type="entry name" value="FACT complex subunit spt16"/>
    <property type="match status" value="1"/>
</dbReference>
<keyword evidence="16" id="KW-1185">Reference proteome</keyword>
<accession>A0A1D2VFZ3</accession>
<dbReference type="RefSeq" id="XP_020046905.1">
    <property type="nucleotide sequence ID" value="XM_020190626.1"/>
</dbReference>
<comment type="subcellular location">
    <subcellularLocation>
        <location evidence="10">Nucleus</location>
    </subcellularLocation>
    <subcellularLocation>
        <location evidence="10">Chromosome</location>
    </subcellularLocation>
</comment>
<dbReference type="InterPro" id="IPR029149">
    <property type="entry name" value="Creatin/AminoP/Spt16_N"/>
</dbReference>
<dbReference type="Gene3D" id="2.30.29.30">
    <property type="entry name" value="Pleckstrin-homology domain (PH domain)/Phosphotyrosine-binding domain (PTB)"/>
    <property type="match status" value="1"/>
</dbReference>
<dbReference type="FunFam" id="2.30.29.150:FF:000002">
    <property type="entry name" value="FACT complex subunit SPT16"/>
    <property type="match status" value="1"/>
</dbReference>
<keyword evidence="7 10" id="KW-0804">Transcription</keyword>
<dbReference type="EMBL" id="KV454481">
    <property type="protein sequence ID" value="ODV60598.1"/>
    <property type="molecule type" value="Genomic_DNA"/>
</dbReference>
<evidence type="ECO:0000256" key="11">
    <source>
        <dbReference type="SAM" id="MobiDB-lite"/>
    </source>
</evidence>
<keyword evidence="9 10" id="KW-0539">Nucleus</keyword>
<comment type="function">
    <text evidence="10">Component of the FACT complex, a general chromatin factor that acts to reorganize nucleosomes. The FACT complex is involved in multiple processes that require DNA as a template such as mRNA elongation, DNA replication and DNA repair. During transcription elongation the FACT complex acts as a histone chaperone that both destabilizes and restores nucleosomal structure. It facilitates the passage of RNA polymerase II and transcription by promoting the dissociation of one histone H2A-H2B dimer from the nucleosome, then subsequently promotes the reestablishment of the nucleosome following the passage of RNA polymerase II.</text>
</comment>
<sequence length="1013" mass="117007">MSDQDIYIDPKLFKTRLAILQKNLSNNTFKDVNNLLFIVGVSDSDYNPYQKSLILQNYLLGYEFPSTLIFITKDLLIFVTSLSKGKYLKHLTNDKDILLWTRSKNAAQNLKIFNDLIDKIVQLNPDSKSINIGVPIKDKVQGKFINEWNQVFDKRNSESPDTLSFNKIDISLGLSISIQLNDPIELGFLKIASKSSNIMIKYFTDQMIKIVDDELKISHEKFSENIEAKIDDNKFLLLQKKKYFDPLKLNVDLNSLDWCYTPIIQSGGTYDLKPSAASNSNLLSYEGIIIASLGIRYRSYCANVARTFLIDPTKEMESNYQFLLNVQKFKLSLLKVGKKASEVYNETLEYIKKERPDLTNNFLKNCGWLTGLDFKDSTFLLNSRNERSIQNSLVFNLVTGFHNIKNPNSKSNNDKVYSLLLIDTVQINDNNPVILTDYSKNKDVVSFYFNDEEEDDNDANSRRSSNILNTKLRRENKNQVEDLEKIKRETQKKLHQKRLKEGLARFSASDTQNQDEKKPVFKRYESYVRESQIPTNVRDLRIHIDSKSQTFILPICGRPVPFHINAYKNSSLNEEGEYTYFRLNFNTPGGITSKKDNELPYEEGSDNNFVRSLTLRSKDHQRMAKVHKQISDLKKSAVKREQERKAMADVVEQANLIELNKSKVRTLYSLFVRPSPDSKRIAGNLQIHQNGLRYFSPLRPSQRIDILFSNIKHLFFQPCQDELVVLIHCHLKTPIMVGKKKALDIQFFREASDISYDETGGRKRRYRYGDEDELEQEQEERRRRAILDKEFKTFAETIAEATNGLVDLDIPFKELGFNGVPSRASVFCMPTRDCLVQLLDPPFLVITLEEIEMAYFERVQFGIKNFDLVFVFKDFAKPVVHINTIPIDVLEDLKTWLTDVDIPYSEGRVNLNWGPIMKTISSDPYQFFKDGGWEFLTGTDEDEESGESEQESEFQASDSDPEDETDSYSESEEDDYTGSSSEEASSSEEEEGEDWDELDRKAAKADSRRGERF</sequence>
<keyword evidence="5 10" id="KW-0805">Transcription regulation</keyword>
<evidence type="ECO:0000259" key="14">
    <source>
        <dbReference type="SMART" id="SM01287"/>
    </source>
</evidence>
<keyword evidence="3 10" id="KW-0235">DNA replication</keyword>
<dbReference type="GO" id="GO:0031491">
    <property type="term" value="F:nucleosome binding"/>
    <property type="evidence" value="ECO:0007669"/>
    <property type="project" value="EnsemblFungi"/>
</dbReference>
<dbReference type="InterPro" id="IPR029148">
    <property type="entry name" value="FACT-SPT16_Nlobe"/>
</dbReference>
<comment type="subunit">
    <text evidence="10">Component of the FACT complex.</text>
</comment>
<reference evidence="16" key="1">
    <citation type="submission" date="2016-05" db="EMBL/GenBank/DDBJ databases">
        <title>Comparative genomics of biotechnologically important yeasts.</title>
        <authorList>
            <consortium name="DOE Joint Genome Institute"/>
            <person name="Riley R."/>
            <person name="Haridas S."/>
            <person name="Wolfe K.H."/>
            <person name="Lopes M.R."/>
            <person name="Hittinger C.T."/>
            <person name="Goker M."/>
            <person name="Salamov A."/>
            <person name="Wisecaver J."/>
            <person name="Long T.M."/>
            <person name="Aerts A.L."/>
            <person name="Barry K."/>
            <person name="Choi C."/>
            <person name="Clum A."/>
            <person name="Coughlan A.Y."/>
            <person name="Deshpande S."/>
            <person name="Douglass A.P."/>
            <person name="Hanson S.J."/>
            <person name="Klenk H.-P."/>
            <person name="Labutti K."/>
            <person name="Lapidus A."/>
            <person name="Lindquist E."/>
            <person name="Lipzen A."/>
            <person name="Meier-Kolthoff J.P."/>
            <person name="Ohm R.A."/>
            <person name="Otillar R.P."/>
            <person name="Pangilinan J."/>
            <person name="Peng Y."/>
            <person name="Rokas A."/>
            <person name="Rosa C.A."/>
            <person name="Scheuner C."/>
            <person name="Sibirny A.A."/>
            <person name="Slot J.C."/>
            <person name="Stielow J.B."/>
            <person name="Sun H."/>
            <person name="Kurtzman C.P."/>
            <person name="Blackwell M."/>
            <person name="Grigoriev I.V."/>
            <person name="Jeffries T.W."/>
        </authorList>
    </citation>
    <scope>NUCLEOTIDE SEQUENCE [LARGE SCALE GENOMIC DNA]</scope>
    <source>
        <strain evidence="16">DSM 1968</strain>
    </source>
</reference>
<keyword evidence="2 10" id="KW-0158">Chromosome</keyword>
<dbReference type="PANTHER" id="PTHR13980">
    <property type="entry name" value="CDC68 RELATED"/>
    <property type="match status" value="1"/>
</dbReference>
<evidence type="ECO:0000256" key="4">
    <source>
        <dbReference type="ARBA" id="ARBA00022763"/>
    </source>
</evidence>
<feature type="compositionally biased region" description="Basic and acidic residues" evidence="11">
    <location>
        <begin position="998"/>
        <end position="1013"/>
    </location>
</feature>
<evidence type="ECO:0000256" key="7">
    <source>
        <dbReference type="ARBA" id="ARBA00023163"/>
    </source>
</evidence>
<feature type="compositionally biased region" description="Acidic residues" evidence="11">
    <location>
        <begin position="985"/>
        <end position="997"/>
    </location>
</feature>
<dbReference type="OrthoDB" id="10251642at2759"/>
<organism evidence="15 16">
    <name type="scientific">Ascoidea rubescens DSM 1968</name>
    <dbReference type="NCBI Taxonomy" id="1344418"/>
    <lineage>
        <taxon>Eukaryota</taxon>
        <taxon>Fungi</taxon>
        <taxon>Dikarya</taxon>
        <taxon>Ascomycota</taxon>
        <taxon>Saccharomycotina</taxon>
        <taxon>Saccharomycetes</taxon>
        <taxon>Ascoideaceae</taxon>
        <taxon>Ascoidea</taxon>
    </lineage>
</organism>
<dbReference type="InterPro" id="IPR013953">
    <property type="entry name" value="FACT_SPT16_M"/>
</dbReference>
<gene>
    <name evidence="15" type="ORF">ASCRUDRAFT_35597</name>
</gene>
<protein>
    <recommendedName>
        <fullName evidence="10">FACT complex subunit</fullName>
    </recommendedName>
</protein>